<organism evidence="1 2">
    <name type="scientific">Galerina marginata (strain CBS 339.88)</name>
    <dbReference type="NCBI Taxonomy" id="685588"/>
    <lineage>
        <taxon>Eukaryota</taxon>
        <taxon>Fungi</taxon>
        <taxon>Dikarya</taxon>
        <taxon>Basidiomycota</taxon>
        <taxon>Agaricomycotina</taxon>
        <taxon>Agaricomycetes</taxon>
        <taxon>Agaricomycetidae</taxon>
        <taxon>Agaricales</taxon>
        <taxon>Agaricineae</taxon>
        <taxon>Strophariaceae</taxon>
        <taxon>Galerina</taxon>
    </lineage>
</organism>
<reference evidence="2" key="1">
    <citation type="journal article" date="2014" name="Proc. Natl. Acad. Sci. U.S.A.">
        <title>Extensive sampling of basidiomycete genomes demonstrates inadequacy of the white-rot/brown-rot paradigm for wood decay fungi.</title>
        <authorList>
            <person name="Riley R."/>
            <person name="Salamov A.A."/>
            <person name="Brown D.W."/>
            <person name="Nagy L.G."/>
            <person name="Floudas D."/>
            <person name="Held B.W."/>
            <person name="Levasseur A."/>
            <person name="Lombard V."/>
            <person name="Morin E."/>
            <person name="Otillar R."/>
            <person name="Lindquist E.A."/>
            <person name="Sun H."/>
            <person name="LaButti K.M."/>
            <person name="Schmutz J."/>
            <person name="Jabbour D."/>
            <person name="Luo H."/>
            <person name="Baker S.E."/>
            <person name="Pisabarro A.G."/>
            <person name="Walton J.D."/>
            <person name="Blanchette R.A."/>
            <person name="Henrissat B."/>
            <person name="Martin F."/>
            <person name="Cullen D."/>
            <person name="Hibbett D.S."/>
            <person name="Grigoriev I.V."/>
        </authorList>
    </citation>
    <scope>NUCLEOTIDE SEQUENCE [LARGE SCALE GENOMIC DNA]</scope>
    <source>
        <strain evidence="2">CBS 339.88</strain>
    </source>
</reference>
<feature type="non-terminal residue" evidence="1">
    <location>
        <position position="1"/>
    </location>
</feature>
<evidence type="ECO:0000313" key="2">
    <source>
        <dbReference type="Proteomes" id="UP000027222"/>
    </source>
</evidence>
<dbReference type="STRING" id="685588.A0A067S4P8"/>
<gene>
    <name evidence="1" type="ORF">GALMADRAFT_81450</name>
</gene>
<dbReference type="HOGENOM" id="CLU_2564612_0_0_1"/>
<name>A0A067S4P8_GALM3</name>
<proteinExistence type="predicted"/>
<accession>A0A067S4P8</accession>
<evidence type="ECO:0000313" key="1">
    <source>
        <dbReference type="EMBL" id="KDR65820.1"/>
    </source>
</evidence>
<dbReference type="OrthoDB" id="2125469at2759"/>
<dbReference type="EMBL" id="KL142432">
    <property type="protein sequence ID" value="KDR65820.1"/>
    <property type="molecule type" value="Genomic_DNA"/>
</dbReference>
<protein>
    <submittedName>
        <fullName evidence="1">Uncharacterized protein</fullName>
    </submittedName>
</protein>
<dbReference type="AlphaFoldDB" id="A0A067S4P8"/>
<dbReference type="Proteomes" id="UP000027222">
    <property type="component" value="Unassembled WGS sequence"/>
</dbReference>
<keyword evidence="2" id="KW-1185">Reference proteome</keyword>
<sequence>HQVLPFAIQKLQAAVYRLVSLAECTRLPTYQGVGAPGTPDVNDTIPSSPSDLLNFVICSQPGTVDRHLSVKLNSKNRTSCDC</sequence>